<keyword evidence="2" id="KW-1185">Reference proteome</keyword>
<sequence length="418" mass="46103">MDDGLWVPGGHDGMAAFPGPNGKTILVRNHELVATAKNVGPFGWNNEKIERAVVDKLYDAGSGELPCIGGTTTLVYDTRTQTLEKHFLSLTGTIRNCAGGLTPWNTWITCEETMQKAEETYETEHGYNFEVPASADIGLAPPVALKAMGRFNHEAVAVDPRTGIVYQTEDRGDSLIFRFIPEKPGELAAGGKLQALKIRDMKSADTRNWRSRSQKVFRWTYNPIPVGETLAVEWVDIENVESPDDDLRVQGAEGKDAAKFARGEGIWYGSRQEHGEFYIACTNGGIAYKGQIWKYIPSPYEGTSREEQQPGTLQLFIEPNDSNLLENADNLTVTPWGDLIICEDGPNEEFLIGVTPEGNLYRFARNAGNLSELAGATFSPDGTTLFVNIQSPGITLAITGPWHEIRRDLRHNPNALAF</sequence>
<evidence type="ECO:0008006" key="3">
    <source>
        <dbReference type="Google" id="ProtNLM"/>
    </source>
</evidence>
<comment type="caution">
    <text evidence="1">The sequence shown here is derived from an EMBL/GenBank/DDBJ whole genome shotgun (WGS) entry which is preliminary data.</text>
</comment>
<organism evidence="1 2">
    <name type="scientific">Geodia barretti</name>
    <name type="common">Barrett's horny sponge</name>
    <dbReference type="NCBI Taxonomy" id="519541"/>
    <lineage>
        <taxon>Eukaryota</taxon>
        <taxon>Metazoa</taxon>
        <taxon>Porifera</taxon>
        <taxon>Demospongiae</taxon>
        <taxon>Heteroscleromorpha</taxon>
        <taxon>Tetractinellida</taxon>
        <taxon>Astrophorina</taxon>
        <taxon>Geodiidae</taxon>
        <taxon>Geodia</taxon>
    </lineage>
</organism>
<evidence type="ECO:0000313" key="1">
    <source>
        <dbReference type="EMBL" id="CAI8029332.1"/>
    </source>
</evidence>
<evidence type="ECO:0000313" key="2">
    <source>
        <dbReference type="Proteomes" id="UP001174909"/>
    </source>
</evidence>
<dbReference type="Proteomes" id="UP001174909">
    <property type="component" value="Unassembled WGS sequence"/>
</dbReference>
<accession>A0AA35SHR2</accession>
<dbReference type="EMBL" id="CASHTH010002395">
    <property type="protein sequence ID" value="CAI8029332.1"/>
    <property type="molecule type" value="Genomic_DNA"/>
</dbReference>
<reference evidence="1" key="1">
    <citation type="submission" date="2023-03" db="EMBL/GenBank/DDBJ databases">
        <authorList>
            <person name="Steffen K."/>
            <person name="Cardenas P."/>
        </authorList>
    </citation>
    <scope>NUCLEOTIDE SEQUENCE</scope>
</reference>
<dbReference type="InterPro" id="IPR008557">
    <property type="entry name" value="PhoX"/>
</dbReference>
<dbReference type="AlphaFoldDB" id="A0AA35SHR2"/>
<protein>
    <recommendedName>
        <fullName evidence="3">Phosphatase</fullName>
    </recommendedName>
</protein>
<gene>
    <name evidence="1" type="ORF">GBAR_LOCUS16670</name>
</gene>
<dbReference type="PANTHER" id="PTHR35399">
    <property type="entry name" value="SLR8030 PROTEIN"/>
    <property type="match status" value="1"/>
</dbReference>
<proteinExistence type="predicted"/>
<dbReference type="SUPFAM" id="SSF63829">
    <property type="entry name" value="Calcium-dependent phosphotriesterase"/>
    <property type="match status" value="1"/>
</dbReference>
<name>A0AA35SHR2_GEOBA</name>
<dbReference type="PANTHER" id="PTHR35399:SF4">
    <property type="entry name" value="MEMBRANE PROTEIN"/>
    <property type="match status" value="1"/>
</dbReference>
<dbReference type="Pfam" id="PF05787">
    <property type="entry name" value="PhoX"/>
    <property type="match status" value="1"/>
</dbReference>